<feature type="transmembrane region" description="Helical" evidence="1">
    <location>
        <begin position="92"/>
        <end position="112"/>
    </location>
</feature>
<dbReference type="EMBL" id="CAXLJM020000067">
    <property type="protein sequence ID" value="CAL8122172.1"/>
    <property type="molecule type" value="Genomic_DNA"/>
</dbReference>
<evidence type="ECO:0000256" key="1">
    <source>
        <dbReference type="SAM" id="Phobius"/>
    </source>
</evidence>
<keyword evidence="1" id="KW-1133">Transmembrane helix</keyword>
<feature type="transmembrane region" description="Helical" evidence="1">
    <location>
        <begin position="49"/>
        <end position="67"/>
    </location>
</feature>
<gene>
    <name evidence="2" type="ORF">ODALV1_LOCUS19704</name>
</gene>
<dbReference type="Proteomes" id="UP001642540">
    <property type="component" value="Unassembled WGS sequence"/>
</dbReference>
<evidence type="ECO:0000313" key="3">
    <source>
        <dbReference type="Proteomes" id="UP001642540"/>
    </source>
</evidence>
<feature type="transmembrane region" description="Helical" evidence="1">
    <location>
        <begin position="291"/>
        <end position="318"/>
    </location>
</feature>
<name>A0ABP1R8E1_9HEXA</name>
<accession>A0ABP1R8E1</accession>
<evidence type="ECO:0008006" key="4">
    <source>
        <dbReference type="Google" id="ProtNLM"/>
    </source>
</evidence>
<reference evidence="2 3" key="1">
    <citation type="submission" date="2024-08" db="EMBL/GenBank/DDBJ databases">
        <authorList>
            <person name="Cucini C."/>
            <person name="Frati F."/>
        </authorList>
    </citation>
    <scope>NUCLEOTIDE SEQUENCE [LARGE SCALE GENOMIC DNA]</scope>
</reference>
<keyword evidence="1" id="KW-0472">Membrane</keyword>
<sequence length="419" mass="48052">MIISYRSKMFIHSRLLLHKYFCLCAFADWNPLTDQFIPCCPFHLWNCHLFTYIGQFYPIILACYTYSKLTPDPDDLEQENGLVETVYTSTNVSGMMLTCLIGIIAVVAYRILAYHKRMTYLLNQIYKYCHILEEMMAQKQVNFNNEQRKTIKIYGYLHFVSAFLSTAMPMGYAAFFTSDLEPVNQLFRDWLEVEVNFEIRSFPIIFLFLWAALTGGGAAYMYLNLVISYMVLTVISISSLSPTNIVQLVRKPGSKTLEYTIETTSFGRMSEQDAILAYRAQQLFTVYINEIVASVFMSLHQVALMVILVGSSFVLITVSKDLVAAEPSVVCFLFSCSFASVLCISCECFILGKILDLSNQFLVNSTNLTSRKPVYRKFIVSCTPLSLKMAYPFFSIDKDTFVNFMFQYLDFLVQLLLSQ</sequence>
<comment type="caution">
    <text evidence="2">The sequence shown here is derived from an EMBL/GenBank/DDBJ whole genome shotgun (WGS) entry which is preliminary data.</text>
</comment>
<keyword evidence="3" id="KW-1185">Reference proteome</keyword>
<feature type="transmembrane region" description="Helical" evidence="1">
    <location>
        <begin position="330"/>
        <end position="354"/>
    </location>
</feature>
<evidence type="ECO:0000313" key="2">
    <source>
        <dbReference type="EMBL" id="CAL8122172.1"/>
    </source>
</evidence>
<protein>
    <recommendedName>
        <fullName evidence="4">Odorant receptor</fullName>
    </recommendedName>
</protein>
<organism evidence="2 3">
    <name type="scientific">Orchesella dallaii</name>
    <dbReference type="NCBI Taxonomy" id="48710"/>
    <lineage>
        <taxon>Eukaryota</taxon>
        <taxon>Metazoa</taxon>
        <taxon>Ecdysozoa</taxon>
        <taxon>Arthropoda</taxon>
        <taxon>Hexapoda</taxon>
        <taxon>Collembola</taxon>
        <taxon>Entomobryomorpha</taxon>
        <taxon>Entomobryoidea</taxon>
        <taxon>Orchesellidae</taxon>
        <taxon>Orchesellinae</taxon>
        <taxon>Orchesella</taxon>
    </lineage>
</organism>
<keyword evidence="1" id="KW-0812">Transmembrane</keyword>
<proteinExistence type="predicted"/>
<feature type="transmembrane region" description="Helical" evidence="1">
    <location>
        <begin position="153"/>
        <end position="175"/>
    </location>
</feature>